<dbReference type="RefSeq" id="WP_088987998.1">
    <property type="nucleotide sequence ID" value="NZ_LT607409.1"/>
</dbReference>
<name>A0A1C4WFU6_9ACTN</name>
<evidence type="ECO:0008006" key="3">
    <source>
        <dbReference type="Google" id="ProtNLM"/>
    </source>
</evidence>
<dbReference type="AlphaFoldDB" id="A0A1C4WFU6"/>
<evidence type="ECO:0000313" key="2">
    <source>
        <dbReference type="Proteomes" id="UP000198224"/>
    </source>
</evidence>
<keyword evidence="2" id="KW-1185">Reference proteome</keyword>
<accession>A0A1C4WFU6</accession>
<organism evidence="1 2">
    <name type="scientific">Micromonospora chokoriensis</name>
    <dbReference type="NCBI Taxonomy" id="356851"/>
    <lineage>
        <taxon>Bacteria</taxon>
        <taxon>Bacillati</taxon>
        <taxon>Actinomycetota</taxon>
        <taxon>Actinomycetes</taxon>
        <taxon>Micromonosporales</taxon>
        <taxon>Micromonosporaceae</taxon>
        <taxon>Micromonospora</taxon>
    </lineage>
</organism>
<dbReference type="EMBL" id="LT607409">
    <property type="protein sequence ID" value="SCE95095.1"/>
    <property type="molecule type" value="Genomic_DNA"/>
</dbReference>
<evidence type="ECO:0000313" key="1">
    <source>
        <dbReference type="EMBL" id="SCE95095.1"/>
    </source>
</evidence>
<proteinExistence type="predicted"/>
<sequence>MIPFGLALDTAALLSYASGTKNVGKRIAEAADYGQEVLVPALCLAHAHERVAPAQWEMLELLVALPHVRVTSVEANICGYLGGWSRRMEGRMDLAQLAVDAAAHPLVPIMTDRRELLGEVLPKEWPIIDL</sequence>
<protein>
    <recommendedName>
        <fullName evidence="3">PIN domain-containing protein</fullName>
    </recommendedName>
</protein>
<gene>
    <name evidence="1" type="ORF">GA0070612_2437</name>
</gene>
<reference evidence="2" key="1">
    <citation type="submission" date="2016-06" db="EMBL/GenBank/DDBJ databases">
        <authorList>
            <person name="Varghese N."/>
            <person name="Submissions Spin"/>
        </authorList>
    </citation>
    <scope>NUCLEOTIDE SEQUENCE [LARGE SCALE GENOMIC DNA]</scope>
    <source>
        <strain evidence="2">DSM 45160</strain>
    </source>
</reference>
<dbReference type="Proteomes" id="UP000198224">
    <property type="component" value="Chromosome I"/>
</dbReference>